<dbReference type="AlphaFoldDB" id="A0A017TC63"/>
<dbReference type="Proteomes" id="UP000019678">
    <property type="component" value="Unassembled WGS sequence"/>
</dbReference>
<dbReference type="STRING" id="1192034.CAP_2022"/>
<organism evidence="1 2">
    <name type="scientific">Chondromyces apiculatus DSM 436</name>
    <dbReference type="NCBI Taxonomy" id="1192034"/>
    <lineage>
        <taxon>Bacteria</taxon>
        <taxon>Pseudomonadati</taxon>
        <taxon>Myxococcota</taxon>
        <taxon>Polyangia</taxon>
        <taxon>Polyangiales</taxon>
        <taxon>Polyangiaceae</taxon>
        <taxon>Chondromyces</taxon>
    </lineage>
</organism>
<dbReference type="EMBL" id="ASRX01000016">
    <property type="protein sequence ID" value="EYF06492.1"/>
    <property type="molecule type" value="Genomic_DNA"/>
</dbReference>
<accession>A0A017TC63</accession>
<evidence type="ECO:0000313" key="1">
    <source>
        <dbReference type="EMBL" id="EYF06492.1"/>
    </source>
</evidence>
<name>A0A017TC63_9BACT</name>
<keyword evidence="2" id="KW-1185">Reference proteome</keyword>
<evidence type="ECO:0000313" key="2">
    <source>
        <dbReference type="Proteomes" id="UP000019678"/>
    </source>
</evidence>
<gene>
    <name evidence="1" type="ORF">CAP_2022</name>
</gene>
<proteinExistence type="predicted"/>
<comment type="caution">
    <text evidence="1">The sequence shown here is derived from an EMBL/GenBank/DDBJ whole genome shotgun (WGS) entry which is preliminary data.</text>
</comment>
<protein>
    <submittedName>
        <fullName evidence="1">Uncharacterized protein</fullName>
    </submittedName>
</protein>
<sequence length="287" mass="31003">MAHPLQFIAGEGGGNDDGVSAVCCTGATMTISTTSDLVRGNRLKVSAWVGPYPEFFELPRVREDAAPPQGRDQATGAAYVSDGQALPSLGALAPLGGWASVATLLLKKTQEMTGFDPVSTVYDVMAWSSYLRKLASMPFLRVAGRNTRERMLPLHASMAAVREAFEAMCARFSVPTRDAIMASVGGTLALAEKNPAGMQKTNHQMVAAIVEEAGRVQIVQLWTSVSLALGEENLYRPLPRAMSLRCSVRTLDTLKCLRHAETLRRWSALPVEAWVKAVNSTPELARE</sequence>
<reference evidence="1 2" key="1">
    <citation type="submission" date="2013-05" db="EMBL/GenBank/DDBJ databases">
        <title>Genome assembly of Chondromyces apiculatus DSM 436.</title>
        <authorList>
            <person name="Sharma G."/>
            <person name="Khatri I."/>
            <person name="Kaur C."/>
            <person name="Mayilraj S."/>
            <person name="Subramanian S."/>
        </authorList>
    </citation>
    <scope>NUCLEOTIDE SEQUENCE [LARGE SCALE GENOMIC DNA]</scope>
    <source>
        <strain evidence="1 2">DSM 436</strain>
    </source>
</reference>